<sequence length="263" mass="28077">MLRTVGSHLVLNALAPAQLVLSVAIVDATNATEQIVVTQGDNDCMVREILDQHGTRLHLVDVVAGPIDVNYSAQFRGTSVALAPSEMDNIRYLRQSRYCESDVLAPTARALFRGLTGVQLVSAVREWVATQVRYVSGSSNSTDGAVGTLISRKGVCRDFAHLVVGLLRALDIPARVVSTYAPGLSPMDFHAVAEAFVDGAWHVIDATGTAPRQSLVRIATGRDAADVAFLTVIGGQVNFVSLLVSATSDEFVLDDHLALVQLQ</sequence>
<accession>A0A7W3JUN0</accession>
<gene>
    <name evidence="2" type="ORF">FB555_001660</name>
</gene>
<feature type="domain" description="Transglutaminase-like" evidence="1">
    <location>
        <begin position="148"/>
        <end position="208"/>
    </location>
</feature>
<dbReference type="GO" id="GO:0008233">
    <property type="term" value="F:peptidase activity"/>
    <property type="evidence" value="ECO:0007669"/>
    <property type="project" value="UniProtKB-KW"/>
</dbReference>
<keyword evidence="3" id="KW-1185">Reference proteome</keyword>
<dbReference type="Proteomes" id="UP000524237">
    <property type="component" value="Unassembled WGS sequence"/>
</dbReference>
<dbReference type="Gene3D" id="3.10.620.30">
    <property type="match status" value="1"/>
</dbReference>
<dbReference type="EMBL" id="JACGWU010000005">
    <property type="protein sequence ID" value="MBA8829551.1"/>
    <property type="molecule type" value="Genomic_DNA"/>
</dbReference>
<dbReference type="Gene3D" id="2.60.40.2250">
    <property type="match status" value="1"/>
</dbReference>
<reference evidence="2 3" key="1">
    <citation type="submission" date="2020-07" db="EMBL/GenBank/DDBJ databases">
        <title>Sequencing the genomes of 1000 actinobacteria strains.</title>
        <authorList>
            <person name="Klenk H.-P."/>
        </authorList>
    </citation>
    <scope>NUCLEOTIDE SEQUENCE [LARGE SCALE GENOMIC DNA]</scope>
    <source>
        <strain evidence="2 3">DSM 23737</strain>
    </source>
</reference>
<dbReference type="SMART" id="SM00460">
    <property type="entry name" value="TGc"/>
    <property type="match status" value="1"/>
</dbReference>
<dbReference type="SUPFAM" id="SSF54001">
    <property type="entry name" value="Cysteine proteinases"/>
    <property type="match status" value="1"/>
</dbReference>
<dbReference type="RefSeq" id="WP_182484979.1">
    <property type="nucleotide sequence ID" value="NZ_JACGWU010000005.1"/>
</dbReference>
<dbReference type="Pfam" id="PF01841">
    <property type="entry name" value="Transglut_core"/>
    <property type="match status" value="1"/>
</dbReference>
<keyword evidence="2" id="KW-0378">Hydrolase</keyword>
<proteinExistence type="predicted"/>
<dbReference type="InterPro" id="IPR002931">
    <property type="entry name" value="Transglutaminase-like"/>
</dbReference>
<evidence type="ECO:0000259" key="1">
    <source>
        <dbReference type="SMART" id="SM00460"/>
    </source>
</evidence>
<organism evidence="2 3">
    <name type="scientific">Alpinimonas psychrophila</name>
    <dbReference type="NCBI Taxonomy" id="748908"/>
    <lineage>
        <taxon>Bacteria</taxon>
        <taxon>Bacillati</taxon>
        <taxon>Actinomycetota</taxon>
        <taxon>Actinomycetes</taxon>
        <taxon>Micrococcales</taxon>
        <taxon>Microbacteriaceae</taxon>
        <taxon>Alpinimonas</taxon>
    </lineage>
</organism>
<dbReference type="InterPro" id="IPR038765">
    <property type="entry name" value="Papain-like_cys_pep_sf"/>
</dbReference>
<dbReference type="GO" id="GO:0006508">
    <property type="term" value="P:proteolysis"/>
    <property type="evidence" value="ECO:0007669"/>
    <property type="project" value="UniProtKB-KW"/>
</dbReference>
<dbReference type="PANTHER" id="PTHR33490:SF12">
    <property type="entry name" value="BLL5557 PROTEIN"/>
    <property type="match status" value="1"/>
</dbReference>
<evidence type="ECO:0000313" key="2">
    <source>
        <dbReference type="EMBL" id="MBA8829551.1"/>
    </source>
</evidence>
<dbReference type="PANTHER" id="PTHR33490">
    <property type="entry name" value="BLR5614 PROTEIN-RELATED"/>
    <property type="match status" value="1"/>
</dbReference>
<comment type="caution">
    <text evidence="2">The sequence shown here is derived from an EMBL/GenBank/DDBJ whole genome shotgun (WGS) entry which is preliminary data.</text>
</comment>
<dbReference type="AlphaFoldDB" id="A0A7W3JUN0"/>
<name>A0A7W3JUN0_9MICO</name>
<evidence type="ECO:0000313" key="3">
    <source>
        <dbReference type="Proteomes" id="UP000524237"/>
    </source>
</evidence>
<keyword evidence="2" id="KW-0645">Protease</keyword>
<protein>
    <submittedName>
        <fullName evidence="2">Transglutaminase-like putative cysteine protease</fullName>
    </submittedName>
</protein>